<accession>A0AAV5JED2</accession>
<sequence length="110" mass="13501">MLGLQRRNLHLCRFKESNGSSHAYWVFNQPRSSNPSWAMVWRQVNRWRYVWLSVLKGFLSVWVYHSPELVLWNRCVRFSRKEKFLPCCRQYFARFPDERDPRVEFSSNQI</sequence>
<evidence type="ECO:0000313" key="2">
    <source>
        <dbReference type="Proteomes" id="UP001054252"/>
    </source>
</evidence>
<dbReference type="EMBL" id="BPVZ01000031">
    <property type="protein sequence ID" value="GKV09902.1"/>
    <property type="molecule type" value="Genomic_DNA"/>
</dbReference>
<gene>
    <name evidence="1" type="ORF">SLEP1_g21336</name>
</gene>
<protein>
    <submittedName>
        <fullName evidence="1">Uncharacterized protein</fullName>
    </submittedName>
</protein>
<comment type="caution">
    <text evidence="1">The sequence shown here is derived from an EMBL/GenBank/DDBJ whole genome shotgun (WGS) entry which is preliminary data.</text>
</comment>
<proteinExistence type="predicted"/>
<dbReference type="AlphaFoldDB" id="A0AAV5JED2"/>
<name>A0AAV5JED2_9ROSI</name>
<dbReference type="Proteomes" id="UP001054252">
    <property type="component" value="Unassembled WGS sequence"/>
</dbReference>
<organism evidence="1 2">
    <name type="scientific">Rubroshorea leprosula</name>
    <dbReference type="NCBI Taxonomy" id="152421"/>
    <lineage>
        <taxon>Eukaryota</taxon>
        <taxon>Viridiplantae</taxon>
        <taxon>Streptophyta</taxon>
        <taxon>Embryophyta</taxon>
        <taxon>Tracheophyta</taxon>
        <taxon>Spermatophyta</taxon>
        <taxon>Magnoliopsida</taxon>
        <taxon>eudicotyledons</taxon>
        <taxon>Gunneridae</taxon>
        <taxon>Pentapetalae</taxon>
        <taxon>rosids</taxon>
        <taxon>malvids</taxon>
        <taxon>Malvales</taxon>
        <taxon>Dipterocarpaceae</taxon>
        <taxon>Rubroshorea</taxon>
    </lineage>
</organism>
<evidence type="ECO:0000313" key="1">
    <source>
        <dbReference type="EMBL" id="GKV09902.1"/>
    </source>
</evidence>
<reference evidence="1 2" key="1">
    <citation type="journal article" date="2021" name="Commun. Biol.">
        <title>The genome of Shorea leprosula (Dipterocarpaceae) highlights the ecological relevance of drought in aseasonal tropical rainforests.</title>
        <authorList>
            <person name="Ng K.K.S."/>
            <person name="Kobayashi M.J."/>
            <person name="Fawcett J.A."/>
            <person name="Hatakeyama M."/>
            <person name="Paape T."/>
            <person name="Ng C.H."/>
            <person name="Ang C.C."/>
            <person name="Tnah L.H."/>
            <person name="Lee C.T."/>
            <person name="Nishiyama T."/>
            <person name="Sese J."/>
            <person name="O'Brien M.J."/>
            <person name="Copetti D."/>
            <person name="Mohd Noor M.I."/>
            <person name="Ong R.C."/>
            <person name="Putra M."/>
            <person name="Sireger I.Z."/>
            <person name="Indrioko S."/>
            <person name="Kosugi Y."/>
            <person name="Izuno A."/>
            <person name="Isagi Y."/>
            <person name="Lee S.L."/>
            <person name="Shimizu K.K."/>
        </authorList>
    </citation>
    <scope>NUCLEOTIDE SEQUENCE [LARGE SCALE GENOMIC DNA]</scope>
    <source>
        <strain evidence="1">214</strain>
    </source>
</reference>
<keyword evidence="2" id="KW-1185">Reference proteome</keyword>